<dbReference type="SUPFAM" id="SSF50129">
    <property type="entry name" value="GroES-like"/>
    <property type="match status" value="1"/>
</dbReference>
<dbReference type="Pfam" id="PF00107">
    <property type="entry name" value="ADH_zinc_N"/>
    <property type="match status" value="1"/>
</dbReference>
<dbReference type="Gene3D" id="3.40.50.720">
    <property type="entry name" value="NAD(P)-binding Rossmann-like Domain"/>
    <property type="match status" value="1"/>
</dbReference>
<dbReference type="SMART" id="SM00829">
    <property type="entry name" value="PKS_ER"/>
    <property type="match status" value="1"/>
</dbReference>
<dbReference type="InterPro" id="IPR013149">
    <property type="entry name" value="ADH-like_C"/>
</dbReference>
<dbReference type="InterPro" id="IPR051397">
    <property type="entry name" value="Zn-ADH-like_protein"/>
</dbReference>
<sequence length="313" mass="31810">MRAAVVTDFATPPRFADFREPEPREGFVPVRMLAAGVHRIVRSLAAGAHYGSGDELPFVPGVDGVGVLEDGTRVYTGGSPDPFGTFAERTLVPAGFAVPVPDGLSSVDAAGIVNPAMSAWMPLVGAAALRPGQTVLVLGATGASGSLAVRIALHLGAGRVIAAGRNEEALARVAEDDRVVPVRIGGDLAASLRGAAPDGIDVVLDYLWGPVAEAALEALRRTGLGHTAASTTYVQLGALAGTRVSLDASLLRSSSLSITGSGAGSIDPRLLLAELPEILALAAEGGLALPLRAVPLADLEAAWSSTDRLVAVI</sequence>
<dbReference type="InterPro" id="IPR011032">
    <property type="entry name" value="GroES-like_sf"/>
</dbReference>
<feature type="domain" description="Enoyl reductase (ER)" evidence="1">
    <location>
        <begin position="10"/>
        <end position="313"/>
    </location>
</feature>
<proteinExistence type="predicted"/>
<dbReference type="EMBL" id="FXBM01000002">
    <property type="protein sequence ID" value="SMH42291.1"/>
    <property type="molecule type" value="Genomic_DNA"/>
</dbReference>
<dbReference type="PANTHER" id="PTHR43677:SF11">
    <property type="entry name" value="ZINC-CONTAINING ALCOHOL DEHYDROGENASE"/>
    <property type="match status" value="1"/>
</dbReference>
<dbReference type="AlphaFoldDB" id="A0A1X7NVX6"/>
<accession>A0A1X7NVX6</accession>
<evidence type="ECO:0000259" key="1">
    <source>
        <dbReference type="SMART" id="SM00829"/>
    </source>
</evidence>
<keyword evidence="3" id="KW-1185">Reference proteome</keyword>
<protein>
    <submittedName>
        <fullName evidence="2">NADPH:quinone reductase</fullName>
    </submittedName>
</protein>
<dbReference type="OrthoDB" id="9787435at2"/>
<dbReference type="STRING" id="1891671.SAMN06295885_1951"/>
<gene>
    <name evidence="2" type="ORF">SAMN06295885_1951</name>
</gene>
<dbReference type="SUPFAM" id="SSF51735">
    <property type="entry name" value="NAD(P)-binding Rossmann-fold domains"/>
    <property type="match status" value="1"/>
</dbReference>
<dbReference type="Gene3D" id="3.90.180.10">
    <property type="entry name" value="Medium-chain alcohol dehydrogenases, catalytic domain"/>
    <property type="match status" value="1"/>
</dbReference>
<evidence type="ECO:0000313" key="3">
    <source>
        <dbReference type="Proteomes" id="UP000193711"/>
    </source>
</evidence>
<reference evidence="3" key="1">
    <citation type="submission" date="2017-04" db="EMBL/GenBank/DDBJ databases">
        <authorList>
            <person name="Varghese N."/>
            <person name="Submissions S."/>
        </authorList>
    </citation>
    <scope>NUCLEOTIDE SEQUENCE [LARGE SCALE GENOMIC DNA]</scope>
    <source>
        <strain evidence="3">VKM Ac-2121</strain>
    </source>
</reference>
<name>A0A1X7NVX6_9MICO</name>
<evidence type="ECO:0000313" key="2">
    <source>
        <dbReference type="EMBL" id="SMH42291.1"/>
    </source>
</evidence>
<dbReference type="Proteomes" id="UP000193711">
    <property type="component" value="Unassembled WGS sequence"/>
</dbReference>
<dbReference type="PANTHER" id="PTHR43677">
    <property type="entry name" value="SHORT-CHAIN DEHYDROGENASE/REDUCTASE"/>
    <property type="match status" value="1"/>
</dbReference>
<dbReference type="GO" id="GO:0016491">
    <property type="term" value="F:oxidoreductase activity"/>
    <property type="evidence" value="ECO:0007669"/>
    <property type="project" value="InterPro"/>
</dbReference>
<dbReference type="InterPro" id="IPR020843">
    <property type="entry name" value="ER"/>
</dbReference>
<dbReference type="InterPro" id="IPR036291">
    <property type="entry name" value="NAD(P)-bd_dom_sf"/>
</dbReference>
<dbReference type="RefSeq" id="WP_085476426.1">
    <property type="nucleotide sequence ID" value="NZ_FXBM01000002.1"/>
</dbReference>
<organism evidence="2 3">
    <name type="scientific">Rathayibacter oskolensis</name>
    <dbReference type="NCBI Taxonomy" id="1891671"/>
    <lineage>
        <taxon>Bacteria</taxon>
        <taxon>Bacillati</taxon>
        <taxon>Actinomycetota</taxon>
        <taxon>Actinomycetes</taxon>
        <taxon>Micrococcales</taxon>
        <taxon>Microbacteriaceae</taxon>
        <taxon>Rathayibacter</taxon>
    </lineage>
</organism>